<dbReference type="Proteomes" id="UP000264702">
    <property type="component" value="Unassembled WGS sequence"/>
</dbReference>
<keyword evidence="9" id="KW-1185">Reference proteome</keyword>
<keyword evidence="6 8" id="KW-0560">Oxidoreductase</keyword>
<dbReference type="OrthoDB" id="9803892at2"/>
<protein>
    <recommendedName>
        <fullName evidence="4 6">dTDP-4-dehydrorhamnose reductase</fullName>
        <ecNumber evidence="3 6">1.1.1.133</ecNumber>
    </recommendedName>
</protein>
<dbReference type="AlphaFoldDB" id="A0A372ITN7"/>
<dbReference type="RefSeq" id="WP_117297576.1">
    <property type="nucleotide sequence ID" value="NZ_QVQT02000001.1"/>
</dbReference>
<dbReference type="InterPro" id="IPR005913">
    <property type="entry name" value="dTDP_dehydrorham_reduct"/>
</dbReference>
<keyword evidence="6" id="KW-0521">NADP</keyword>
<reference evidence="8 9" key="1">
    <citation type="submission" date="2018-08" db="EMBL/GenBank/DDBJ databases">
        <title>Acidipila sp. 4G-K13, an acidobacterium isolated from forest soil.</title>
        <authorList>
            <person name="Gao Z.-H."/>
            <person name="Qiu L.-H."/>
        </authorList>
    </citation>
    <scope>NUCLEOTIDE SEQUENCE [LARGE SCALE GENOMIC DNA]</scope>
    <source>
        <strain evidence="8 9">4G-K13</strain>
    </source>
</reference>
<dbReference type="Gene3D" id="3.40.50.720">
    <property type="entry name" value="NAD(P)-binding Rossmann-like Domain"/>
    <property type="match status" value="1"/>
</dbReference>
<evidence type="ECO:0000259" key="7">
    <source>
        <dbReference type="Pfam" id="PF04321"/>
    </source>
</evidence>
<evidence type="ECO:0000256" key="4">
    <source>
        <dbReference type="ARBA" id="ARBA00017099"/>
    </source>
</evidence>
<dbReference type="PANTHER" id="PTHR10491">
    <property type="entry name" value="DTDP-4-DEHYDRORHAMNOSE REDUCTASE"/>
    <property type="match status" value="1"/>
</dbReference>
<dbReference type="UniPathway" id="UPA00124"/>
<evidence type="ECO:0000256" key="6">
    <source>
        <dbReference type="RuleBase" id="RU364082"/>
    </source>
</evidence>
<dbReference type="SUPFAM" id="SSF51735">
    <property type="entry name" value="NAD(P)-binding Rossmann-fold domains"/>
    <property type="match status" value="1"/>
</dbReference>
<sequence>MTAPVVLLLGANGQVGTELQRSFAGFGKVIACDRSHADLSRPAGLRNLIREVHPQVILNAAAYTAVDRAESDQELATAINATAPGVLAEEAARLDALLVHYSTDYVFNGAKTSPWIETDTPAPLNVYGASKLAGERAIQAVDGRHLIFRTSWVYGPHGKNFLLTMLRLGRERDELRIVDDQIGAPTSSLAIAHATRSAVDKMLSEAPLSSESRTGIYHLSCEGEVSWCGFAREIFSRGGALLHGRQPCVAAIQSEEYPTPAIRPRYSVLSNEKLHSILGVKLPPWQIALDEVLSRLQA</sequence>
<dbReference type="Pfam" id="PF04321">
    <property type="entry name" value="RmlD_sub_bind"/>
    <property type="match status" value="1"/>
</dbReference>
<evidence type="ECO:0000256" key="5">
    <source>
        <dbReference type="ARBA" id="ARBA00048200"/>
    </source>
</evidence>
<dbReference type="NCBIfam" id="TIGR01214">
    <property type="entry name" value="rmlD"/>
    <property type="match status" value="1"/>
</dbReference>
<accession>A0A372ITN7</accession>
<dbReference type="InterPro" id="IPR029903">
    <property type="entry name" value="RmlD-like-bd"/>
</dbReference>
<gene>
    <name evidence="8" type="primary">rfbD</name>
    <name evidence="8" type="ORF">D0Y96_01545</name>
</gene>
<comment type="caution">
    <text evidence="8">The sequence shown here is derived from an EMBL/GenBank/DDBJ whole genome shotgun (WGS) entry which is preliminary data.</text>
</comment>
<evidence type="ECO:0000256" key="2">
    <source>
        <dbReference type="ARBA" id="ARBA00010944"/>
    </source>
</evidence>
<dbReference type="Gene3D" id="3.90.25.10">
    <property type="entry name" value="UDP-galactose 4-epimerase, domain 1"/>
    <property type="match status" value="1"/>
</dbReference>
<comment type="function">
    <text evidence="6">Catalyzes the reduction of dTDP-6-deoxy-L-lyxo-4-hexulose to yield dTDP-L-rhamnose.</text>
</comment>
<comment type="catalytic activity">
    <reaction evidence="5">
        <text>dTDP-beta-L-rhamnose + NADP(+) = dTDP-4-dehydro-beta-L-rhamnose + NADPH + H(+)</text>
        <dbReference type="Rhea" id="RHEA:21796"/>
        <dbReference type="ChEBI" id="CHEBI:15378"/>
        <dbReference type="ChEBI" id="CHEBI:57510"/>
        <dbReference type="ChEBI" id="CHEBI:57783"/>
        <dbReference type="ChEBI" id="CHEBI:58349"/>
        <dbReference type="ChEBI" id="CHEBI:62830"/>
        <dbReference type="EC" id="1.1.1.133"/>
    </reaction>
</comment>
<dbReference type="PANTHER" id="PTHR10491:SF4">
    <property type="entry name" value="METHIONINE ADENOSYLTRANSFERASE 2 SUBUNIT BETA"/>
    <property type="match status" value="1"/>
</dbReference>
<evidence type="ECO:0000313" key="9">
    <source>
        <dbReference type="Proteomes" id="UP000264702"/>
    </source>
</evidence>
<dbReference type="EC" id="1.1.1.133" evidence="3 6"/>
<organism evidence="8 9">
    <name type="scientific">Paracidobacterium acidisoli</name>
    <dbReference type="NCBI Taxonomy" id="2303751"/>
    <lineage>
        <taxon>Bacteria</taxon>
        <taxon>Pseudomonadati</taxon>
        <taxon>Acidobacteriota</taxon>
        <taxon>Terriglobia</taxon>
        <taxon>Terriglobales</taxon>
        <taxon>Acidobacteriaceae</taxon>
        <taxon>Paracidobacterium</taxon>
    </lineage>
</organism>
<proteinExistence type="inferred from homology"/>
<evidence type="ECO:0000256" key="1">
    <source>
        <dbReference type="ARBA" id="ARBA00004781"/>
    </source>
</evidence>
<evidence type="ECO:0000256" key="3">
    <source>
        <dbReference type="ARBA" id="ARBA00012929"/>
    </source>
</evidence>
<name>A0A372ITN7_9BACT</name>
<dbReference type="GO" id="GO:0005829">
    <property type="term" value="C:cytosol"/>
    <property type="evidence" value="ECO:0007669"/>
    <property type="project" value="TreeGrafter"/>
</dbReference>
<dbReference type="CDD" id="cd05254">
    <property type="entry name" value="dTDP_HR_like_SDR_e"/>
    <property type="match status" value="1"/>
</dbReference>
<feature type="domain" description="RmlD-like substrate binding" evidence="7">
    <location>
        <begin position="6"/>
        <end position="297"/>
    </location>
</feature>
<dbReference type="GO" id="GO:0019305">
    <property type="term" value="P:dTDP-rhamnose biosynthetic process"/>
    <property type="evidence" value="ECO:0007669"/>
    <property type="project" value="UniProtKB-UniPathway"/>
</dbReference>
<comment type="pathway">
    <text evidence="1 6">Carbohydrate biosynthesis; dTDP-L-rhamnose biosynthesis.</text>
</comment>
<dbReference type="EMBL" id="QVQT01000001">
    <property type="protein sequence ID" value="RFU18285.1"/>
    <property type="molecule type" value="Genomic_DNA"/>
</dbReference>
<evidence type="ECO:0000313" key="8">
    <source>
        <dbReference type="EMBL" id="RFU18285.1"/>
    </source>
</evidence>
<comment type="similarity">
    <text evidence="2 6">Belongs to the dTDP-4-dehydrorhamnose reductase family.</text>
</comment>
<dbReference type="InterPro" id="IPR036291">
    <property type="entry name" value="NAD(P)-bd_dom_sf"/>
</dbReference>
<dbReference type="GO" id="GO:0008831">
    <property type="term" value="F:dTDP-4-dehydrorhamnose reductase activity"/>
    <property type="evidence" value="ECO:0007669"/>
    <property type="project" value="UniProtKB-EC"/>
</dbReference>